<comment type="caution">
    <text evidence="2">The sequence shown here is derived from an EMBL/GenBank/DDBJ whole genome shotgun (WGS) entry which is preliminary data.</text>
</comment>
<dbReference type="Proteomes" id="UP000727407">
    <property type="component" value="Unassembled WGS sequence"/>
</dbReference>
<proteinExistence type="predicted"/>
<dbReference type="PANTHER" id="PTHR28633">
    <property type="entry name" value="HERMANSKY-PUDLAK SYNDROME 3 PROTEIN"/>
    <property type="match status" value="1"/>
</dbReference>
<accession>A0A8J4TT74</accession>
<protein>
    <submittedName>
        <fullName evidence="2">Hermansky-Pudlak syndrome 3 protein</fullName>
    </submittedName>
</protein>
<name>A0A8J4TT74_CLAMG</name>
<dbReference type="OrthoDB" id="10255480at2759"/>
<dbReference type="Pfam" id="PF14763">
    <property type="entry name" value="HPS3_C"/>
    <property type="match status" value="1"/>
</dbReference>
<organism evidence="2 3">
    <name type="scientific">Clarias magur</name>
    <name type="common">Asian catfish</name>
    <name type="synonym">Macropteronotus magur</name>
    <dbReference type="NCBI Taxonomy" id="1594786"/>
    <lineage>
        <taxon>Eukaryota</taxon>
        <taxon>Metazoa</taxon>
        <taxon>Chordata</taxon>
        <taxon>Craniata</taxon>
        <taxon>Vertebrata</taxon>
        <taxon>Euteleostomi</taxon>
        <taxon>Actinopterygii</taxon>
        <taxon>Neopterygii</taxon>
        <taxon>Teleostei</taxon>
        <taxon>Ostariophysi</taxon>
        <taxon>Siluriformes</taxon>
        <taxon>Clariidae</taxon>
        <taxon>Clarias</taxon>
    </lineage>
</organism>
<sequence length="94" mass="10711">SRKISVSKIKESSETSHGWNLYVISTVSTLQLYREMVEYSKRYEQPNQLSQDCVHLLSEAHLLLRASLLSPTTDKAEIQEAFRESCAQLGDCFS</sequence>
<dbReference type="PANTHER" id="PTHR28633:SF1">
    <property type="entry name" value="BLOC-2 COMPLEX MEMBER HPS3"/>
    <property type="match status" value="1"/>
</dbReference>
<evidence type="ECO:0000313" key="2">
    <source>
        <dbReference type="EMBL" id="KAF5896839.1"/>
    </source>
</evidence>
<feature type="non-terminal residue" evidence="2">
    <location>
        <position position="1"/>
    </location>
</feature>
<evidence type="ECO:0000313" key="3">
    <source>
        <dbReference type="Proteomes" id="UP000727407"/>
    </source>
</evidence>
<dbReference type="InterPro" id="IPR017216">
    <property type="entry name" value="HPS3"/>
</dbReference>
<dbReference type="GO" id="GO:0005737">
    <property type="term" value="C:cytoplasm"/>
    <property type="evidence" value="ECO:0007669"/>
    <property type="project" value="TreeGrafter"/>
</dbReference>
<reference evidence="2" key="1">
    <citation type="submission" date="2020-07" db="EMBL/GenBank/DDBJ databases">
        <title>Clarias magur genome sequencing, assembly and annotation.</title>
        <authorList>
            <person name="Kushwaha B."/>
            <person name="Kumar R."/>
            <person name="Das P."/>
            <person name="Joshi C.G."/>
            <person name="Kumar D."/>
            <person name="Nagpure N.S."/>
            <person name="Pandey M."/>
            <person name="Agarwal S."/>
            <person name="Srivastava S."/>
            <person name="Singh M."/>
            <person name="Sahoo L."/>
            <person name="Jayasankar P."/>
            <person name="Meher P.K."/>
            <person name="Koringa P.G."/>
            <person name="Iquebal M.A."/>
            <person name="Das S.P."/>
            <person name="Bit A."/>
            <person name="Patnaik S."/>
            <person name="Patel N."/>
            <person name="Shah T.M."/>
            <person name="Hinsu A."/>
            <person name="Jena J.K."/>
        </authorList>
    </citation>
    <scope>NUCLEOTIDE SEQUENCE</scope>
    <source>
        <strain evidence="2">CIFAMagur01</strain>
        <tissue evidence="2">Testis</tissue>
    </source>
</reference>
<dbReference type="EMBL" id="QNUK01000260">
    <property type="protein sequence ID" value="KAF5896839.1"/>
    <property type="molecule type" value="Genomic_DNA"/>
</dbReference>
<keyword evidence="3" id="KW-1185">Reference proteome</keyword>
<dbReference type="AlphaFoldDB" id="A0A8J4TT74"/>
<feature type="non-terminal residue" evidence="2">
    <location>
        <position position="94"/>
    </location>
</feature>
<gene>
    <name evidence="2" type="primary">hps3</name>
    <name evidence="2" type="ORF">DAT39_013440</name>
</gene>
<feature type="domain" description="BLOC-2 complex member HPS3 C-terminal" evidence="1">
    <location>
        <begin position="31"/>
        <end position="94"/>
    </location>
</feature>
<dbReference type="InterPro" id="IPR029438">
    <property type="entry name" value="HPS3_C"/>
</dbReference>
<evidence type="ECO:0000259" key="1">
    <source>
        <dbReference type="Pfam" id="PF14763"/>
    </source>
</evidence>